<dbReference type="AlphaFoldDB" id="L7J1I1"/>
<evidence type="ECO:0000313" key="1">
    <source>
        <dbReference type="EMBL" id="ELQ62008.1"/>
    </source>
</evidence>
<proteinExistence type="predicted"/>
<organism>
    <name type="scientific">Pyricularia oryzae (strain P131)</name>
    <name type="common">Rice blast fungus</name>
    <name type="synonym">Magnaporthe oryzae</name>
    <dbReference type="NCBI Taxonomy" id="1143193"/>
    <lineage>
        <taxon>Eukaryota</taxon>
        <taxon>Fungi</taxon>
        <taxon>Dikarya</taxon>
        <taxon>Ascomycota</taxon>
        <taxon>Pezizomycotina</taxon>
        <taxon>Sordariomycetes</taxon>
        <taxon>Sordariomycetidae</taxon>
        <taxon>Magnaporthales</taxon>
        <taxon>Pyriculariaceae</taxon>
        <taxon>Pyricularia</taxon>
    </lineage>
</organism>
<accession>L7J1I1</accession>
<protein>
    <submittedName>
        <fullName evidence="1">Uncharacterized protein</fullName>
    </submittedName>
</protein>
<gene>
    <name evidence="1" type="ORF">OOW_P131scaffold01129g2</name>
</gene>
<name>L7J1I1_PYRO1</name>
<dbReference type="EMBL" id="JH795700">
    <property type="protein sequence ID" value="ELQ62008.1"/>
    <property type="molecule type" value="Genomic_DNA"/>
</dbReference>
<reference evidence="1" key="1">
    <citation type="journal article" date="2012" name="PLoS Genet.">
        <title>Comparative analysis of the genomes of two field isolates of the rice blast fungus Magnaporthe oryzae.</title>
        <authorList>
            <person name="Xue M."/>
            <person name="Yang J."/>
            <person name="Li Z."/>
            <person name="Hu S."/>
            <person name="Yao N."/>
            <person name="Dean R.A."/>
            <person name="Zhao W."/>
            <person name="Shen M."/>
            <person name="Zhang H."/>
            <person name="Li C."/>
            <person name="Liu L."/>
            <person name="Cao L."/>
            <person name="Xu X."/>
            <person name="Xing Y."/>
            <person name="Hsiang T."/>
            <person name="Zhang Z."/>
            <person name="Xu J.R."/>
            <person name="Peng Y.L."/>
        </authorList>
    </citation>
    <scope>NUCLEOTIDE SEQUENCE [LARGE SCALE GENOMIC DNA]</scope>
    <source>
        <strain evidence="1">P131</strain>
    </source>
</reference>
<sequence length="103" mass="10572">MAYAQDPGSNAECSGETLTQMAAARYRWESPKVVCNPVLASTTGGGACEVLSMAEVEWGGGSRANKGKAWANIKIAVEKEGAYGWAVAGMLARRCGQGSGTAG</sequence>